<dbReference type="InterPro" id="IPR039866">
    <property type="entry name" value="CPQ"/>
</dbReference>
<evidence type="ECO:0000256" key="9">
    <source>
        <dbReference type="ARBA" id="ARBA00022723"/>
    </source>
</evidence>
<keyword evidence="11 23" id="KW-0378">Hydrolase</keyword>
<gene>
    <name evidence="23" type="ORF">TsocGM_10370</name>
</gene>
<evidence type="ECO:0000256" key="20">
    <source>
        <dbReference type="ARBA" id="ARBA00033328"/>
    </source>
</evidence>
<reference evidence="23 24" key="2">
    <citation type="submission" date="2019-01" db="EMBL/GenBank/DDBJ databases">
        <title>Tautonia sociabilis, a novel thermotolerant planctomycete of Isosphaeraceae family, isolated from a 4000 m deep subterranean habitat.</title>
        <authorList>
            <person name="Kovaleva O.L."/>
            <person name="Elcheninov A.G."/>
            <person name="Van Heerden E."/>
            <person name="Toshchakov S.V."/>
            <person name="Novikov A."/>
            <person name="Bonch-Osmolovskaya E.A."/>
            <person name="Kublanov I.V."/>
        </authorList>
    </citation>
    <scope>NUCLEOTIDE SEQUENCE [LARGE SCALE GENOMIC DNA]</scope>
    <source>
        <strain evidence="23 24">GM2012</strain>
    </source>
</reference>
<proteinExistence type="predicted"/>
<evidence type="ECO:0000256" key="21">
    <source>
        <dbReference type="SAM" id="MobiDB-lite"/>
    </source>
</evidence>
<name>A0A432MKG6_9BACT</name>
<accession>A0A432MKG6</accession>
<keyword evidence="14" id="KW-0333">Golgi apparatus</keyword>
<evidence type="ECO:0000256" key="7">
    <source>
        <dbReference type="ARBA" id="ARBA00022645"/>
    </source>
</evidence>
<evidence type="ECO:0000256" key="5">
    <source>
        <dbReference type="ARBA" id="ARBA00014116"/>
    </source>
</evidence>
<dbReference type="AlphaFoldDB" id="A0A432MKG6"/>
<dbReference type="GO" id="GO:0046872">
    <property type="term" value="F:metal ion binding"/>
    <property type="evidence" value="ECO:0007669"/>
    <property type="project" value="UniProtKB-KW"/>
</dbReference>
<dbReference type="GO" id="GO:0006508">
    <property type="term" value="P:proteolysis"/>
    <property type="evidence" value="ECO:0007669"/>
    <property type="project" value="UniProtKB-KW"/>
</dbReference>
<dbReference type="Proteomes" id="UP000280296">
    <property type="component" value="Unassembled WGS sequence"/>
</dbReference>
<dbReference type="GO" id="GO:0005764">
    <property type="term" value="C:lysosome"/>
    <property type="evidence" value="ECO:0007669"/>
    <property type="project" value="UniProtKB-SubCell"/>
</dbReference>
<protein>
    <recommendedName>
        <fullName evidence="5">Carboxypeptidase Q</fullName>
    </recommendedName>
    <alternativeName>
        <fullName evidence="20">Plasma glutamate carboxypeptidase</fullName>
    </alternativeName>
</protein>
<keyword evidence="24" id="KW-1185">Reference proteome</keyword>
<evidence type="ECO:0000256" key="16">
    <source>
        <dbReference type="ARBA" id="ARBA00023145"/>
    </source>
</evidence>
<reference evidence="23 24" key="1">
    <citation type="submission" date="2018-12" db="EMBL/GenBank/DDBJ databases">
        <authorList>
            <person name="Toschakov S.V."/>
        </authorList>
    </citation>
    <scope>NUCLEOTIDE SEQUENCE [LARGE SCALE GENOMIC DNA]</scope>
    <source>
        <strain evidence="23 24">GM2012</strain>
    </source>
</reference>
<comment type="caution">
    <text evidence="23">The sequence shown here is derived from an EMBL/GenBank/DDBJ whole genome shotgun (WGS) entry which is preliminary data.</text>
</comment>
<feature type="compositionally biased region" description="Basic and acidic residues" evidence="21">
    <location>
        <begin position="208"/>
        <end position="226"/>
    </location>
</feature>
<keyword evidence="13" id="KW-0862">Zinc</keyword>
<dbReference type="Gene3D" id="3.40.630.10">
    <property type="entry name" value="Zn peptidases"/>
    <property type="match status" value="2"/>
</dbReference>
<dbReference type="GO" id="GO:0005576">
    <property type="term" value="C:extracellular region"/>
    <property type="evidence" value="ECO:0007669"/>
    <property type="project" value="UniProtKB-SubCell"/>
</dbReference>
<evidence type="ECO:0000256" key="10">
    <source>
        <dbReference type="ARBA" id="ARBA00022729"/>
    </source>
</evidence>
<keyword evidence="8" id="KW-0645">Protease</keyword>
<evidence type="ECO:0000256" key="11">
    <source>
        <dbReference type="ARBA" id="ARBA00022801"/>
    </source>
</evidence>
<evidence type="ECO:0000256" key="13">
    <source>
        <dbReference type="ARBA" id="ARBA00022833"/>
    </source>
</evidence>
<keyword evidence="10" id="KW-0732">Signal</keyword>
<evidence type="ECO:0000256" key="3">
    <source>
        <dbReference type="ARBA" id="ARBA00004555"/>
    </source>
</evidence>
<keyword evidence="9" id="KW-0479">Metal-binding</keyword>
<feature type="domain" description="Peptidase M28" evidence="22">
    <location>
        <begin position="346"/>
        <end position="550"/>
    </location>
</feature>
<evidence type="ECO:0000256" key="17">
    <source>
        <dbReference type="ARBA" id="ARBA00023180"/>
    </source>
</evidence>
<dbReference type="Gene3D" id="3.50.30.30">
    <property type="match status" value="1"/>
</dbReference>
<keyword evidence="18" id="KW-0458">Lysosome</keyword>
<dbReference type="EMBL" id="RYZH01000017">
    <property type="protein sequence ID" value="RUL87760.1"/>
    <property type="molecule type" value="Genomic_DNA"/>
</dbReference>
<comment type="subunit">
    <text evidence="19">Homodimer. The monomeric form is inactive while the homodimer is active.</text>
</comment>
<evidence type="ECO:0000259" key="22">
    <source>
        <dbReference type="Pfam" id="PF04389"/>
    </source>
</evidence>
<evidence type="ECO:0000256" key="8">
    <source>
        <dbReference type="ARBA" id="ARBA00022670"/>
    </source>
</evidence>
<sequence length="569" mass="62287">MLDHARRLVPLAGLALAITLPTMPGFSPALLAQERPEERDGGPEAAIAEAIEKLKDEGLNRSQVMETLSYLTDVIGPRLTNSPGMRHANAWTRDTLASWGLENAAVEPWGTFGRGWSLDRFSMQVVEPQCIPIIAMPKAWSPGTGGPITGKVVLLELESEEDYATYEGKLQGAIVLVSDEREVEAHFEPEATRLGDDRLLSLANAPDPADRRRQGPPSGERRRPTEEQMAAFRARAAVLAKRDKFLMDEGAALVVDCSPRGDGGTIFVQSASVPRDPDAEPQGGGSPFGGNRVRPWDPEAPAMLPQVTMAVEHYNRLVRMIKQGVEPTIEVDLRVTFHDEDLTAANTVAEIPGSDPELAEQVVMVGGHLDSWHGAGCATDNAAGCAVAMEAVRLIKTLDLKPRRTIRIALWSGEEQGLHGSRNYVSQHFGARNDDGELKTTEEYDRFAAYYNFDNGTGKIRGVYLQGNEAVRPIFRRWLQPFDDLGASTLSSSNTGGTDHLPFDAIGLPGFQFIQDPIEYNTRTHHSTMDSFERAQADDLKQAAVIMAAFAYRTAMMDELLPRKPAPGR</sequence>
<dbReference type="SUPFAM" id="SSF53187">
    <property type="entry name" value="Zn-dependent exopeptidases"/>
    <property type="match status" value="1"/>
</dbReference>
<feature type="region of interest" description="Disordered" evidence="21">
    <location>
        <begin position="271"/>
        <end position="293"/>
    </location>
</feature>
<dbReference type="PANTHER" id="PTHR12053:SF3">
    <property type="entry name" value="CARBOXYPEPTIDASE Q"/>
    <property type="match status" value="1"/>
</dbReference>
<dbReference type="OrthoDB" id="9762302at2"/>
<evidence type="ECO:0000256" key="19">
    <source>
        <dbReference type="ARBA" id="ARBA00025833"/>
    </source>
</evidence>
<keyword evidence="12" id="KW-0256">Endoplasmic reticulum</keyword>
<evidence type="ECO:0000256" key="12">
    <source>
        <dbReference type="ARBA" id="ARBA00022824"/>
    </source>
</evidence>
<evidence type="ECO:0000256" key="6">
    <source>
        <dbReference type="ARBA" id="ARBA00022525"/>
    </source>
</evidence>
<evidence type="ECO:0000256" key="1">
    <source>
        <dbReference type="ARBA" id="ARBA00004240"/>
    </source>
</evidence>
<dbReference type="RefSeq" id="WP_126725247.1">
    <property type="nucleotide sequence ID" value="NZ_RYZH01000017.1"/>
</dbReference>
<evidence type="ECO:0000256" key="2">
    <source>
        <dbReference type="ARBA" id="ARBA00004371"/>
    </source>
</evidence>
<feature type="region of interest" description="Disordered" evidence="21">
    <location>
        <begin position="195"/>
        <end position="229"/>
    </location>
</feature>
<organism evidence="23 24">
    <name type="scientific">Tautonia sociabilis</name>
    <dbReference type="NCBI Taxonomy" id="2080755"/>
    <lineage>
        <taxon>Bacteria</taxon>
        <taxon>Pseudomonadati</taxon>
        <taxon>Planctomycetota</taxon>
        <taxon>Planctomycetia</taxon>
        <taxon>Isosphaerales</taxon>
        <taxon>Isosphaeraceae</taxon>
        <taxon>Tautonia</taxon>
    </lineage>
</organism>
<evidence type="ECO:0000256" key="14">
    <source>
        <dbReference type="ARBA" id="ARBA00023034"/>
    </source>
</evidence>
<evidence type="ECO:0000313" key="23">
    <source>
        <dbReference type="EMBL" id="RUL87760.1"/>
    </source>
</evidence>
<dbReference type="Pfam" id="PF04389">
    <property type="entry name" value="Peptidase_M28"/>
    <property type="match status" value="1"/>
</dbReference>
<keyword evidence="15" id="KW-0482">Metalloprotease</keyword>
<dbReference type="GO" id="GO:0004180">
    <property type="term" value="F:carboxypeptidase activity"/>
    <property type="evidence" value="ECO:0007669"/>
    <property type="project" value="UniProtKB-KW"/>
</dbReference>
<keyword evidence="16" id="KW-0865">Zymogen</keyword>
<comment type="subcellular location">
    <subcellularLocation>
        <location evidence="1">Endoplasmic reticulum</location>
    </subcellularLocation>
    <subcellularLocation>
        <location evidence="3">Golgi apparatus</location>
    </subcellularLocation>
    <subcellularLocation>
        <location evidence="2">Lysosome</location>
    </subcellularLocation>
    <subcellularLocation>
        <location evidence="4">Secreted</location>
    </subcellularLocation>
</comment>
<keyword evidence="7" id="KW-0121">Carboxypeptidase</keyword>
<keyword evidence="6" id="KW-0964">Secreted</keyword>
<evidence type="ECO:0000256" key="15">
    <source>
        <dbReference type="ARBA" id="ARBA00023049"/>
    </source>
</evidence>
<keyword evidence="17" id="KW-0325">Glycoprotein</keyword>
<evidence type="ECO:0000256" key="4">
    <source>
        <dbReference type="ARBA" id="ARBA00004613"/>
    </source>
</evidence>
<evidence type="ECO:0000313" key="24">
    <source>
        <dbReference type="Proteomes" id="UP000280296"/>
    </source>
</evidence>
<dbReference type="GO" id="GO:0070573">
    <property type="term" value="F:metallodipeptidase activity"/>
    <property type="evidence" value="ECO:0007669"/>
    <property type="project" value="InterPro"/>
</dbReference>
<dbReference type="PANTHER" id="PTHR12053">
    <property type="entry name" value="PROTEASE FAMILY M28 PLASMA GLUTAMATE CARBOXYPEPTIDASE-RELATED"/>
    <property type="match status" value="1"/>
</dbReference>
<evidence type="ECO:0000256" key="18">
    <source>
        <dbReference type="ARBA" id="ARBA00023228"/>
    </source>
</evidence>
<dbReference type="InterPro" id="IPR007484">
    <property type="entry name" value="Peptidase_M28"/>
</dbReference>